<evidence type="ECO:0000313" key="3">
    <source>
        <dbReference type="EnsemblPlants" id="Zm00001eb051720_P001"/>
    </source>
</evidence>
<dbReference type="InParanoid" id="A0A804M1A9"/>
<evidence type="ECO:0000313" key="4">
    <source>
        <dbReference type="Proteomes" id="UP000007305"/>
    </source>
</evidence>
<dbReference type="AlphaFoldDB" id="A0A804M1A9"/>
<sequence>MAAAATSSRSLATACVLAALLVGCLLQAAAADARRLLGDDGTTAMPPSSSAMQGDGDDTSPALLGPAPYANVASVDAAQQPDVMRPQRRRGRRQCHVDGQPHRVPRPVWHADAHTIDEEEVGAAIAAMGSAADMEQSNERLDGLEQQSRLVSLLAGIRSSPSGVERDL</sequence>
<accession>A0A804M1A9</accession>
<dbReference type="Gramene" id="Zm00001eb051720_T001">
    <property type="protein sequence ID" value="Zm00001eb051720_P001"/>
    <property type="gene ID" value="Zm00001eb051720"/>
</dbReference>
<evidence type="ECO:0000256" key="1">
    <source>
        <dbReference type="SAM" id="MobiDB-lite"/>
    </source>
</evidence>
<feature type="chain" id="PRO_5032370122" evidence="2">
    <location>
        <begin position="32"/>
        <end position="168"/>
    </location>
</feature>
<reference evidence="3" key="2">
    <citation type="submission" date="2019-07" db="EMBL/GenBank/DDBJ databases">
        <authorList>
            <person name="Seetharam A."/>
            <person name="Woodhouse M."/>
            <person name="Cannon E."/>
        </authorList>
    </citation>
    <scope>NUCLEOTIDE SEQUENCE [LARGE SCALE GENOMIC DNA]</scope>
    <source>
        <strain evidence="3">cv. B73</strain>
    </source>
</reference>
<feature type="region of interest" description="Disordered" evidence="1">
    <location>
        <begin position="40"/>
        <end position="106"/>
    </location>
</feature>
<dbReference type="EnsemblPlants" id="Zm00001eb051720_T001">
    <property type="protein sequence ID" value="Zm00001eb051720_P001"/>
    <property type="gene ID" value="Zm00001eb051720"/>
</dbReference>
<proteinExistence type="predicted"/>
<feature type="signal peptide" evidence="2">
    <location>
        <begin position="1"/>
        <end position="31"/>
    </location>
</feature>
<reference evidence="3" key="3">
    <citation type="submission" date="2021-05" db="UniProtKB">
        <authorList>
            <consortium name="EnsemblPlants"/>
        </authorList>
    </citation>
    <scope>IDENTIFICATION</scope>
    <source>
        <strain evidence="3">cv. B73</strain>
    </source>
</reference>
<organism evidence="3 4">
    <name type="scientific">Zea mays</name>
    <name type="common">Maize</name>
    <dbReference type="NCBI Taxonomy" id="4577"/>
    <lineage>
        <taxon>Eukaryota</taxon>
        <taxon>Viridiplantae</taxon>
        <taxon>Streptophyta</taxon>
        <taxon>Embryophyta</taxon>
        <taxon>Tracheophyta</taxon>
        <taxon>Spermatophyta</taxon>
        <taxon>Magnoliopsida</taxon>
        <taxon>Liliopsida</taxon>
        <taxon>Poales</taxon>
        <taxon>Poaceae</taxon>
        <taxon>PACMAD clade</taxon>
        <taxon>Panicoideae</taxon>
        <taxon>Andropogonodae</taxon>
        <taxon>Andropogoneae</taxon>
        <taxon>Tripsacinae</taxon>
        <taxon>Zea</taxon>
    </lineage>
</organism>
<evidence type="ECO:0000256" key="2">
    <source>
        <dbReference type="SAM" id="SignalP"/>
    </source>
</evidence>
<keyword evidence="4" id="KW-1185">Reference proteome</keyword>
<protein>
    <submittedName>
        <fullName evidence="3">Uncharacterized protein</fullName>
    </submittedName>
</protein>
<reference evidence="4" key="1">
    <citation type="submission" date="2015-12" db="EMBL/GenBank/DDBJ databases">
        <title>Update maize B73 reference genome by single molecule sequencing technologies.</title>
        <authorList>
            <consortium name="Maize Genome Sequencing Project"/>
            <person name="Ware D."/>
        </authorList>
    </citation>
    <scope>NUCLEOTIDE SEQUENCE [LARGE SCALE GENOMIC DNA]</scope>
    <source>
        <strain evidence="4">cv. B73</strain>
    </source>
</reference>
<keyword evidence="2" id="KW-0732">Signal</keyword>
<name>A0A804M1A9_MAIZE</name>
<dbReference type="Proteomes" id="UP000007305">
    <property type="component" value="Chromosome 1"/>
</dbReference>